<protein>
    <recommendedName>
        <fullName evidence="4">DUF2269 family protein</fullName>
    </recommendedName>
</protein>
<feature type="transmembrane region" description="Helical" evidence="1">
    <location>
        <begin position="78"/>
        <end position="100"/>
    </location>
</feature>
<dbReference type="EMBL" id="MFKF01000081">
    <property type="protein sequence ID" value="OGG55391.1"/>
    <property type="molecule type" value="Genomic_DNA"/>
</dbReference>
<keyword evidence="1" id="KW-0812">Transmembrane</keyword>
<sequence>MILKTLHILSAAIWFGVGLPVSGDVRRTIERGRPHTDLLPERVKRSGRIAIIAGVFTLGTGLSLIFNAGGFANVRPNIHAGFGLALLMFAVGVGLTLPAWRRIEAILAAEGGDLAEARRLAGRFAMFHGIEHLLWLVVLVLMVFRF</sequence>
<comment type="caution">
    <text evidence="2">The sequence shown here is derived from an EMBL/GenBank/DDBJ whole genome shotgun (WGS) entry which is preliminary data.</text>
</comment>
<name>A0A1F6D259_HANXR</name>
<dbReference type="AlphaFoldDB" id="A0A1F6D259"/>
<keyword evidence="1" id="KW-1133">Transmembrane helix</keyword>
<keyword evidence="1" id="KW-0472">Membrane</keyword>
<reference evidence="2 3" key="1">
    <citation type="journal article" date="2016" name="Nat. Commun.">
        <title>Thousands of microbial genomes shed light on interconnected biogeochemical processes in an aquifer system.</title>
        <authorList>
            <person name="Anantharaman K."/>
            <person name="Brown C.T."/>
            <person name="Hug L.A."/>
            <person name="Sharon I."/>
            <person name="Castelle C.J."/>
            <person name="Probst A.J."/>
            <person name="Thomas B.C."/>
            <person name="Singh A."/>
            <person name="Wilkins M.J."/>
            <person name="Karaoz U."/>
            <person name="Brodie E.L."/>
            <person name="Williams K.H."/>
            <person name="Hubbard S.S."/>
            <person name="Banfield J.F."/>
        </authorList>
    </citation>
    <scope>NUCLEOTIDE SEQUENCE [LARGE SCALE GENOMIC DNA]</scope>
    <source>
        <strain evidence="3">RIFCSPLOWO2_12_FULL_64_10</strain>
    </source>
</reference>
<feature type="transmembrane region" description="Helical" evidence="1">
    <location>
        <begin position="120"/>
        <end position="144"/>
    </location>
</feature>
<feature type="transmembrane region" description="Helical" evidence="1">
    <location>
        <begin position="47"/>
        <end position="66"/>
    </location>
</feature>
<evidence type="ECO:0000313" key="3">
    <source>
        <dbReference type="Proteomes" id="UP000178606"/>
    </source>
</evidence>
<evidence type="ECO:0000256" key="1">
    <source>
        <dbReference type="SAM" id="Phobius"/>
    </source>
</evidence>
<gene>
    <name evidence="2" type="ORF">A3F84_04460</name>
</gene>
<proteinExistence type="predicted"/>
<evidence type="ECO:0000313" key="2">
    <source>
        <dbReference type="EMBL" id="OGG55391.1"/>
    </source>
</evidence>
<dbReference type="Proteomes" id="UP000178606">
    <property type="component" value="Unassembled WGS sequence"/>
</dbReference>
<evidence type="ECO:0008006" key="4">
    <source>
        <dbReference type="Google" id="ProtNLM"/>
    </source>
</evidence>
<organism evidence="2 3">
    <name type="scientific">Handelsmanbacteria sp. (strain RIFCSPLOWO2_12_FULL_64_10)</name>
    <dbReference type="NCBI Taxonomy" id="1817868"/>
    <lineage>
        <taxon>Bacteria</taxon>
        <taxon>Candidatus Handelsmaniibacteriota</taxon>
    </lineage>
</organism>
<accession>A0A1F6D259</accession>